<accession>A0A7W5AMS5</accession>
<dbReference type="RefSeq" id="WP_183225235.1">
    <property type="nucleotide sequence ID" value="NZ_BAAAGQ010000006.1"/>
</dbReference>
<sequence length="64" mass="6605">MNAASAEAPSEDRWIPLADVSDLPIESLAAETSGVLGRSLRQVLDGLADTDGVISAFGSFVAED</sequence>
<organism evidence="2 3">
    <name type="scientific">Actinoplanes campanulatus</name>
    <dbReference type="NCBI Taxonomy" id="113559"/>
    <lineage>
        <taxon>Bacteria</taxon>
        <taxon>Bacillati</taxon>
        <taxon>Actinomycetota</taxon>
        <taxon>Actinomycetes</taxon>
        <taxon>Micromonosporales</taxon>
        <taxon>Micromonosporaceae</taxon>
        <taxon>Actinoplanes</taxon>
    </lineage>
</organism>
<comment type="caution">
    <text evidence="2">The sequence shown here is derived from an EMBL/GenBank/DDBJ whole genome shotgun (WGS) entry which is preliminary data.</text>
</comment>
<reference evidence="1 4" key="2">
    <citation type="submission" date="2021-01" db="EMBL/GenBank/DDBJ databases">
        <title>Whole genome shotgun sequence of Actinoplanes capillaceus NBRC 16408.</title>
        <authorList>
            <person name="Komaki H."/>
            <person name="Tamura T."/>
        </authorList>
    </citation>
    <scope>NUCLEOTIDE SEQUENCE [LARGE SCALE GENOMIC DNA]</scope>
    <source>
        <strain evidence="1 4">NBRC 16408</strain>
    </source>
</reference>
<evidence type="ECO:0000313" key="1">
    <source>
        <dbReference type="EMBL" id="GID46505.1"/>
    </source>
</evidence>
<gene>
    <name evidence="1" type="ORF">Aca07nite_37800</name>
    <name evidence="2" type="ORF">FHR83_006873</name>
</gene>
<dbReference type="EMBL" id="BOMF01000075">
    <property type="protein sequence ID" value="GID46505.1"/>
    <property type="molecule type" value="Genomic_DNA"/>
</dbReference>
<dbReference type="Proteomes" id="UP000590749">
    <property type="component" value="Unassembled WGS sequence"/>
</dbReference>
<dbReference type="AlphaFoldDB" id="A0A7W5AMS5"/>
<keyword evidence="3" id="KW-1185">Reference proteome</keyword>
<evidence type="ECO:0000313" key="4">
    <source>
        <dbReference type="Proteomes" id="UP000645640"/>
    </source>
</evidence>
<evidence type="ECO:0000313" key="3">
    <source>
        <dbReference type="Proteomes" id="UP000590749"/>
    </source>
</evidence>
<name>A0A7W5AMS5_9ACTN</name>
<proteinExistence type="predicted"/>
<dbReference type="EMBL" id="JACHXF010000017">
    <property type="protein sequence ID" value="MBB3099167.1"/>
    <property type="molecule type" value="Genomic_DNA"/>
</dbReference>
<reference evidence="2 3" key="1">
    <citation type="submission" date="2020-08" db="EMBL/GenBank/DDBJ databases">
        <title>Genomic Encyclopedia of Type Strains, Phase III (KMG-III): the genomes of soil and plant-associated and newly described type strains.</title>
        <authorList>
            <person name="Whitman W."/>
        </authorList>
    </citation>
    <scope>NUCLEOTIDE SEQUENCE [LARGE SCALE GENOMIC DNA]</scope>
    <source>
        <strain evidence="2 3">CECT 3287</strain>
    </source>
</reference>
<evidence type="ECO:0000313" key="2">
    <source>
        <dbReference type="EMBL" id="MBB3099167.1"/>
    </source>
</evidence>
<protein>
    <submittedName>
        <fullName evidence="2">FXSXX-COOH protein</fullName>
    </submittedName>
</protein>